<keyword evidence="3" id="KW-1185">Reference proteome</keyword>
<evidence type="ECO:0008006" key="4">
    <source>
        <dbReference type="Google" id="ProtNLM"/>
    </source>
</evidence>
<dbReference type="RefSeq" id="WP_092478082.1">
    <property type="nucleotide sequence ID" value="NZ_FOHN01000014.1"/>
</dbReference>
<sequence length="183" mass="20638">MKKILLVNTYFKLICTLGLLFIPTLSTLFVCVYSLHIVAKVIGLLIPKTFGVYNTENASFDSISDIIFNILILVKLLLYALVYIPEWDYIMIISTGVLKTFAHFVCMAKFRHPLSFNTVMNSVTGFLLLIFPYLILVVNVAIASEIICGIACLAAVEELTCALIMRKYVPRVKCVFSLLKRQE</sequence>
<feature type="transmembrane region" description="Helical" evidence="1">
    <location>
        <begin position="20"/>
        <end position="46"/>
    </location>
</feature>
<feature type="transmembrane region" description="Helical" evidence="1">
    <location>
        <begin position="66"/>
        <end position="84"/>
    </location>
</feature>
<evidence type="ECO:0000313" key="3">
    <source>
        <dbReference type="Proteomes" id="UP000199800"/>
    </source>
</evidence>
<feature type="transmembrane region" description="Helical" evidence="1">
    <location>
        <begin position="130"/>
        <end position="156"/>
    </location>
</feature>
<keyword evidence="1" id="KW-0472">Membrane</keyword>
<name>A0A1I0DCY6_9FIRM</name>
<protein>
    <recommendedName>
        <fullName evidence="4">CDP-diacylglycerol--glycerol-3-phosphate 3-phosphatidyltransferase</fullName>
    </recommendedName>
</protein>
<dbReference type="Proteomes" id="UP000199800">
    <property type="component" value="Unassembled WGS sequence"/>
</dbReference>
<organism evidence="2 3">
    <name type="scientific">[Clostridium] polysaccharolyticum</name>
    <dbReference type="NCBI Taxonomy" id="29364"/>
    <lineage>
        <taxon>Bacteria</taxon>
        <taxon>Bacillati</taxon>
        <taxon>Bacillota</taxon>
        <taxon>Clostridia</taxon>
        <taxon>Lachnospirales</taxon>
        <taxon>Lachnospiraceae</taxon>
    </lineage>
</organism>
<keyword evidence="1" id="KW-1133">Transmembrane helix</keyword>
<dbReference type="EMBL" id="FOHN01000014">
    <property type="protein sequence ID" value="SET30194.1"/>
    <property type="molecule type" value="Genomic_DNA"/>
</dbReference>
<proteinExistence type="predicted"/>
<reference evidence="2 3" key="1">
    <citation type="submission" date="2016-10" db="EMBL/GenBank/DDBJ databases">
        <authorList>
            <person name="de Groot N.N."/>
        </authorList>
    </citation>
    <scope>NUCLEOTIDE SEQUENCE [LARGE SCALE GENOMIC DNA]</scope>
    <source>
        <strain evidence="2 3">DSM 1801</strain>
    </source>
</reference>
<evidence type="ECO:0000313" key="2">
    <source>
        <dbReference type="EMBL" id="SET30194.1"/>
    </source>
</evidence>
<evidence type="ECO:0000256" key="1">
    <source>
        <dbReference type="SAM" id="Phobius"/>
    </source>
</evidence>
<accession>A0A1I0DCY6</accession>
<dbReference type="AlphaFoldDB" id="A0A1I0DCY6"/>
<dbReference type="STRING" id="29364.SAMN04487772_11410"/>
<keyword evidence="1" id="KW-0812">Transmembrane</keyword>
<gene>
    <name evidence="2" type="ORF">SAMN04487772_11410</name>
</gene>